<proteinExistence type="predicted"/>
<dbReference type="Proteomes" id="UP000018922">
    <property type="component" value="Chromosome I"/>
</dbReference>
<dbReference type="KEGG" id="mgy:MGMSRv2__3039"/>
<protein>
    <submittedName>
        <fullName evidence="2">Uncharacterized protein</fullName>
    </submittedName>
</protein>
<evidence type="ECO:0000256" key="1">
    <source>
        <dbReference type="SAM" id="Phobius"/>
    </source>
</evidence>
<gene>
    <name evidence="2" type="ordered locus">MGMSRv2__3039</name>
</gene>
<keyword evidence="1" id="KW-1133">Transmembrane helix</keyword>
<name>V6F468_MAGGM</name>
<accession>V6F468</accession>
<dbReference type="HOGENOM" id="CLU_1303651_0_0_5"/>
<sequence>MLFMNLLSVYGSVASLAGLAITFREQGKPFSSLELALYIVAGMLTLLWSIMAFRSYYKNRPHSCRTEKQILKYMLKWISHPGRAVIFTRDMSWTNNDDVKSVLLKKAAANELTIILEHDIPLADELRAEGAKIVTYAGLRHTPASRFTIINKDRHDAQVAVGGKVDGQHVIHEFQQGHHPFFAVANDLADILIKLDVMSQDKVKEHALPTC</sequence>
<reference evidence="2 3" key="1">
    <citation type="journal article" date="2014" name="Genome Announc.">
        <title>Complete genome sequence of Magnetospirillum gryphiswaldense MSR-1.</title>
        <authorList>
            <person name="Wang X."/>
            <person name="Wang Q."/>
            <person name="Zhang W."/>
            <person name="Wang Y."/>
            <person name="Li L."/>
            <person name="Wen T."/>
            <person name="Zhang T."/>
            <person name="Zhang Y."/>
            <person name="Xu J."/>
            <person name="Hu J."/>
            <person name="Li S."/>
            <person name="Liu L."/>
            <person name="Liu J."/>
            <person name="Jiang W."/>
            <person name="Tian J."/>
            <person name="Li Y."/>
            <person name="Schuler D."/>
            <person name="Wang L."/>
            <person name="Li J."/>
        </authorList>
    </citation>
    <scope>NUCLEOTIDE SEQUENCE [LARGE SCALE GENOMIC DNA]</scope>
    <source>
        <strain evidence="3">DSM 6361 / JCM 21280 / NBRC 15271 / MSR-1</strain>
    </source>
</reference>
<keyword evidence="3" id="KW-1185">Reference proteome</keyword>
<feature type="transmembrane region" description="Helical" evidence="1">
    <location>
        <begin position="35"/>
        <end position="57"/>
    </location>
</feature>
<evidence type="ECO:0000313" key="2">
    <source>
        <dbReference type="EMBL" id="CDL00254.1"/>
    </source>
</evidence>
<dbReference type="EMBL" id="HG794546">
    <property type="protein sequence ID" value="CDL00254.1"/>
    <property type="molecule type" value="Genomic_DNA"/>
</dbReference>
<organism evidence="2 3">
    <name type="scientific">Magnetospirillum gryphiswaldense (strain DSM 6361 / JCM 21280 / NBRC 15271 / MSR-1)</name>
    <dbReference type="NCBI Taxonomy" id="431944"/>
    <lineage>
        <taxon>Bacteria</taxon>
        <taxon>Pseudomonadati</taxon>
        <taxon>Pseudomonadota</taxon>
        <taxon>Alphaproteobacteria</taxon>
        <taxon>Rhodospirillales</taxon>
        <taxon>Rhodospirillaceae</taxon>
        <taxon>Magnetospirillum</taxon>
    </lineage>
</organism>
<dbReference type="STRING" id="1430440.MGMSRv2__3039"/>
<feature type="transmembrane region" description="Helical" evidence="1">
    <location>
        <begin position="6"/>
        <end position="23"/>
    </location>
</feature>
<dbReference type="AlphaFoldDB" id="V6F468"/>
<keyword evidence="1" id="KW-0812">Transmembrane</keyword>
<keyword evidence="1" id="KW-0472">Membrane</keyword>
<evidence type="ECO:0000313" key="3">
    <source>
        <dbReference type="Proteomes" id="UP000018922"/>
    </source>
</evidence>